<dbReference type="Pfam" id="PF00675">
    <property type="entry name" value="Peptidase_M16"/>
    <property type="match status" value="1"/>
</dbReference>
<keyword evidence="9" id="KW-0378">Hydrolase</keyword>
<dbReference type="Proteomes" id="UP000007014">
    <property type="component" value="Chromosome 17"/>
</dbReference>
<dbReference type="GO" id="GO:0006508">
    <property type="term" value="P:proteolysis"/>
    <property type="evidence" value="ECO:0007669"/>
    <property type="project" value="UniProtKB-KW"/>
</dbReference>
<proteinExistence type="inferred from homology"/>
<dbReference type="RefSeq" id="XP_005538043.1">
    <property type="nucleotide sequence ID" value="XM_005537986.1"/>
</dbReference>
<dbReference type="InterPro" id="IPR011765">
    <property type="entry name" value="Pept_M16_N"/>
</dbReference>
<accession>M1VG22</accession>
<dbReference type="STRING" id="280699.M1VG22"/>
<dbReference type="GeneID" id="16996500"/>
<dbReference type="eggNOG" id="KOG0960">
    <property type="taxonomic scope" value="Eukaryota"/>
</dbReference>
<dbReference type="SUPFAM" id="SSF63411">
    <property type="entry name" value="LuxS/MPP-like metallohydrolase"/>
    <property type="match status" value="4"/>
</dbReference>
<name>M1VG22_CYAM1</name>
<keyword evidence="9" id="KW-0645">Protease</keyword>
<dbReference type="GO" id="GO:0046872">
    <property type="term" value="F:metal ion binding"/>
    <property type="evidence" value="ECO:0007669"/>
    <property type="project" value="InterPro"/>
</dbReference>
<keyword evidence="10" id="KW-1185">Reference proteome</keyword>
<comment type="function">
    <text evidence="1">Substrate recognition and binding subunit of the essential mitochondrial processing protease (MPP), which cleaves the mitochondrial sequence off newly imported precursors proteins.</text>
</comment>
<evidence type="ECO:0000256" key="2">
    <source>
        <dbReference type="ARBA" id="ARBA00007261"/>
    </source>
</evidence>
<dbReference type="InterPro" id="IPR007863">
    <property type="entry name" value="Peptidase_M16_C"/>
</dbReference>
<feature type="domain" description="Peptidase M16 C-terminal" evidence="8">
    <location>
        <begin position="291"/>
        <end position="470"/>
    </location>
</feature>
<dbReference type="Pfam" id="PF05193">
    <property type="entry name" value="Peptidase_M16_C"/>
    <property type="match status" value="2"/>
</dbReference>
<reference evidence="9 10" key="2">
    <citation type="journal article" date="2007" name="BMC Biol.">
        <title>A 100%-complete sequence reveals unusually simple genomic features in the hot-spring red alga Cyanidioschyzon merolae.</title>
        <authorList>
            <person name="Nozaki H."/>
            <person name="Takano H."/>
            <person name="Misumi O."/>
            <person name="Terasawa K."/>
            <person name="Matsuzaki M."/>
            <person name="Maruyama S."/>
            <person name="Nishida K."/>
            <person name="Yagisawa F."/>
            <person name="Yoshida Y."/>
            <person name="Fujiwara T."/>
            <person name="Takio S."/>
            <person name="Tamura K."/>
            <person name="Chung S.J."/>
            <person name="Nakamura S."/>
            <person name="Kuroiwa H."/>
            <person name="Tanaka K."/>
            <person name="Sato N."/>
            <person name="Kuroiwa T."/>
        </authorList>
    </citation>
    <scope>NUCLEOTIDE SEQUENCE [LARGE SCALE GENOMIC DNA]</scope>
    <source>
        <strain evidence="9 10">10D</strain>
    </source>
</reference>
<dbReference type="PANTHER" id="PTHR11851">
    <property type="entry name" value="METALLOPROTEASE"/>
    <property type="match status" value="1"/>
</dbReference>
<feature type="domain" description="Peptidase M16 N-terminal" evidence="7">
    <location>
        <begin position="134"/>
        <end position="282"/>
    </location>
</feature>
<protein>
    <recommendedName>
        <fullName evidence="3">Alpha-MPP</fullName>
    </recommendedName>
    <alternativeName>
        <fullName evidence="4">Inactive zinc metalloprotease alpha</fullName>
    </alternativeName>
</protein>
<gene>
    <name evidence="9" type="ORF">CYME_CMQ089C</name>
</gene>
<dbReference type="OrthoDB" id="6417216at2759"/>
<dbReference type="EMBL" id="AP006499">
    <property type="protein sequence ID" value="BAM82007.1"/>
    <property type="molecule type" value="Genomic_DNA"/>
</dbReference>
<evidence type="ECO:0000313" key="10">
    <source>
        <dbReference type="Proteomes" id="UP000007014"/>
    </source>
</evidence>
<evidence type="ECO:0000256" key="4">
    <source>
        <dbReference type="ARBA" id="ARBA00032315"/>
    </source>
</evidence>
<feature type="compositionally biased region" description="Polar residues" evidence="6">
    <location>
        <begin position="81"/>
        <end position="106"/>
    </location>
</feature>
<evidence type="ECO:0000256" key="3">
    <source>
        <dbReference type="ARBA" id="ARBA00030006"/>
    </source>
</evidence>
<evidence type="ECO:0000256" key="5">
    <source>
        <dbReference type="RuleBase" id="RU004447"/>
    </source>
</evidence>
<feature type="region of interest" description="Disordered" evidence="6">
    <location>
        <begin position="583"/>
        <end position="610"/>
    </location>
</feature>
<evidence type="ECO:0000259" key="8">
    <source>
        <dbReference type="Pfam" id="PF05193"/>
    </source>
</evidence>
<evidence type="ECO:0000256" key="6">
    <source>
        <dbReference type="SAM" id="MobiDB-lite"/>
    </source>
</evidence>
<evidence type="ECO:0000259" key="7">
    <source>
        <dbReference type="Pfam" id="PF00675"/>
    </source>
</evidence>
<dbReference type="PANTHER" id="PTHR11851:SF49">
    <property type="entry name" value="MITOCHONDRIAL-PROCESSING PEPTIDASE SUBUNIT ALPHA"/>
    <property type="match status" value="1"/>
</dbReference>
<dbReference type="PROSITE" id="PS00143">
    <property type="entry name" value="INSULINASE"/>
    <property type="match status" value="1"/>
</dbReference>
<dbReference type="InterPro" id="IPR001431">
    <property type="entry name" value="Pept_M16_Zn_BS"/>
</dbReference>
<dbReference type="KEGG" id="cme:CYME_CMQ089C"/>
<sequence length="1050" mass="116097">MQRQEVSTRRKALMFAHFIPCKHLLSKAARSLPYRLFRGAQYARKGFQSPQGGSCCSCCCRGRARETSRHISACAGDHTPRTSASDTSGAVENAHQVTSTGASALPTNEGHPAFRFVQQVAGISEYQLDANGLRVLLRRDAAAPVATVMITYLVGSRNEAAGITGSTHLLEHLMFKGSRHYNKETGRPIWTVLQNIGANVNASTWFDRTNYYAVLPSEFIEEAIAIEADRMRHALLREEDLLAEKTVVRNEYERGENDNFQALDKEIWATAYQAHPYHHPTIGWRDDIEHATAAALRRFYDTFYHPNNATLSIIGDIPDTCTVLGWVAQYFGPLPASTHSIQEKQVVPQEDVQRGPRRLIVKRSGRQHIIGIAFKAPPGLHEDAPALAVLSVALSGGKTGRLYRRIVDAGLATRVYAWESSFRDPGLFQIYCFLTPQADSPTVERILWEEIEQIKKEGIELAELERAKSQVNAYLKFSRDGTFGIADGLNESLAMGDWTAFCRNRIEPVRLEDVQRAAQRYFREDASTTGWFVPLRSEDDDVQEDPAFIDHEDAAAAPAGRIVEDAESSMDAQRREATRVAPTALPLTTQKRRSTTAGAEASGSPAPAVPRSRIAARTHREMLFEGGLTQFTLRTAAEEVVTLVGSLAGGTDHGDREPFGSLMVAEMVSDMFDQGSRHRDKFAISELLENVGARVSFGVTRNRLRFRGRCLRKDLPLVASLLMEQLTEPRLDMNDFEMAKLRFLGDLEASKESTGRRADELFSAALFPRGHPNFVYPLEELIESLRALKVDDVERFARMYGFGSDARFIAVGDVDPQETRSLLEATCPSGWRRSGFPATLPLELRALDRVTVANASTKHPSSVSSWRTYRVPDKDSVDVQIGQSLGMDSNHPEYYALAMGVFILGGNFSSRLMQVVRDELGLTYGIGAGVEGAELGTDGLWRIGATFGSTNVERGVAATLEQVERWYHDGVTQAELDAKKATVYGSYQVGLATTRGLAGAIMSTLDEGRPLTWVDDYVDRIGSLTVDEVNTAIRRWVDPDALVIAAAGNL</sequence>
<dbReference type="InterPro" id="IPR050361">
    <property type="entry name" value="MPP/UQCRC_Complex"/>
</dbReference>
<dbReference type="AlphaFoldDB" id="M1VG22"/>
<feature type="compositionally biased region" description="Low complexity" evidence="6">
    <location>
        <begin position="595"/>
        <end position="606"/>
    </location>
</feature>
<feature type="region of interest" description="Disordered" evidence="6">
    <location>
        <begin position="75"/>
        <end position="106"/>
    </location>
</feature>
<feature type="domain" description="Peptidase M16 C-terminal" evidence="8">
    <location>
        <begin position="788"/>
        <end position="981"/>
    </location>
</feature>
<dbReference type="InterPro" id="IPR011249">
    <property type="entry name" value="Metalloenz_LuxS/M16"/>
</dbReference>
<comment type="similarity">
    <text evidence="2 5">Belongs to the peptidase M16 family.</text>
</comment>
<organism evidence="9 10">
    <name type="scientific">Cyanidioschyzon merolae (strain NIES-3377 / 10D)</name>
    <name type="common">Unicellular red alga</name>
    <dbReference type="NCBI Taxonomy" id="280699"/>
    <lineage>
        <taxon>Eukaryota</taxon>
        <taxon>Rhodophyta</taxon>
        <taxon>Bangiophyceae</taxon>
        <taxon>Cyanidiales</taxon>
        <taxon>Cyanidiaceae</taxon>
        <taxon>Cyanidioschyzon</taxon>
    </lineage>
</organism>
<reference evidence="9 10" key="1">
    <citation type="journal article" date="2004" name="Nature">
        <title>Genome sequence of the ultrasmall unicellular red alga Cyanidioschyzon merolae 10D.</title>
        <authorList>
            <person name="Matsuzaki M."/>
            <person name="Misumi O."/>
            <person name="Shin-i T."/>
            <person name="Maruyama S."/>
            <person name="Takahara M."/>
            <person name="Miyagishima S."/>
            <person name="Mori T."/>
            <person name="Nishida K."/>
            <person name="Yagisawa F."/>
            <person name="Nishida K."/>
            <person name="Yoshida Y."/>
            <person name="Nishimura Y."/>
            <person name="Nakao S."/>
            <person name="Kobayashi T."/>
            <person name="Momoyama Y."/>
            <person name="Higashiyama T."/>
            <person name="Minoda A."/>
            <person name="Sano M."/>
            <person name="Nomoto H."/>
            <person name="Oishi K."/>
            <person name="Hayashi H."/>
            <person name="Ohta F."/>
            <person name="Nishizaka S."/>
            <person name="Haga S."/>
            <person name="Miura S."/>
            <person name="Morishita T."/>
            <person name="Kabeya Y."/>
            <person name="Terasawa K."/>
            <person name="Suzuki Y."/>
            <person name="Ishii Y."/>
            <person name="Asakawa S."/>
            <person name="Takano H."/>
            <person name="Ohta N."/>
            <person name="Kuroiwa H."/>
            <person name="Tanaka K."/>
            <person name="Shimizu N."/>
            <person name="Sugano S."/>
            <person name="Sato N."/>
            <person name="Nozaki H."/>
            <person name="Ogasawara N."/>
            <person name="Kohara Y."/>
            <person name="Kuroiwa T."/>
        </authorList>
    </citation>
    <scope>NUCLEOTIDE SEQUENCE [LARGE SCALE GENOMIC DNA]</scope>
    <source>
        <strain evidence="9 10">10D</strain>
    </source>
</reference>
<dbReference type="GO" id="GO:0004222">
    <property type="term" value="F:metalloendopeptidase activity"/>
    <property type="evidence" value="ECO:0007669"/>
    <property type="project" value="InterPro"/>
</dbReference>
<dbReference type="Gene3D" id="3.30.830.10">
    <property type="entry name" value="Metalloenzyme, LuxS/M16 peptidase-like"/>
    <property type="match status" value="4"/>
</dbReference>
<evidence type="ECO:0000256" key="1">
    <source>
        <dbReference type="ARBA" id="ARBA00002123"/>
    </source>
</evidence>
<evidence type="ECO:0000313" key="9">
    <source>
        <dbReference type="EMBL" id="BAM82007.1"/>
    </source>
</evidence>